<dbReference type="RefSeq" id="WP_069694323.1">
    <property type="nucleotide sequence ID" value="NZ_CP017148.1"/>
</dbReference>
<dbReference type="InterPro" id="IPR053138">
    <property type="entry name" value="N-alpha-Ac-DABA_deacetylase"/>
</dbReference>
<dbReference type="Pfam" id="PF24827">
    <property type="entry name" value="AstE_AspA_cat"/>
    <property type="match status" value="1"/>
</dbReference>
<dbReference type="GO" id="GO:0046872">
    <property type="term" value="F:metal ion binding"/>
    <property type="evidence" value="ECO:0007669"/>
    <property type="project" value="UniProtKB-KW"/>
</dbReference>
<dbReference type="Gene3D" id="3.40.630.10">
    <property type="entry name" value="Zn peptidases"/>
    <property type="match status" value="1"/>
</dbReference>
<evidence type="ECO:0000313" key="7">
    <source>
        <dbReference type="Proteomes" id="UP000094969"/>
    </source>
</evidence>
<accession>A0A1D7UCP0</accession>
<evidence type="ECO:0000313" key="6">
    <source>
        <dbReference type="EMBL" id="AOO85140.1"/>
    </source>
</evidence>
<organism evidence="6 7">
    <name type="scientific">Bosea vaviloviae</name>
    <dbReference type="NCBI Taxonomy" id="1526658"/>
    <lineage>
        <taxon>Bacteria</taxon>
        <taxon>Pseudomonadati</taxon>
        <taxon>Pseudomonadota</taxon>
        <taxon>Alphaproteobacteria</taxon>
        <taxon>Hyphomicrobiales</taxon>
        <taxon>Boseaceae</taxon>
        <taxon>Bosea</taxon>
    </lineage>
</organism>
<keyword evidence="6" id="KW-0614">Plasmid</keyword>
<evidence type="ECO:0000256" key="4">
    <source>
        <dbReference type="ARBA" id="ARBA00022833"/>
    </source>
</evidence>
<gene>
    <name evidence="6" type="ORF">BHK69_31105</name>
</gene>
<dbReference type="KEGG" id="bvv:BHK69_31105"/>
<dbReference type="OrthoDB" id="9782876at2"/>
<dbReference type="AlphaFoldDB" id="A0A1D7UCP0"/>
<evidence type="ECO:0000256" key="2">
    <source>
        <dbReference type="ARBA" id="ARBA00022723"/>
    </source>
</evidence>
<feature type="domain" description="Succinylglutamate desuccinylase/Aspartoacylase catalytic" evidence="5">
    <location>
        <begin position="48"/>
        <end position="236"/>
    </location>
</feature>
<dbReference type="GO" id="GO:0016811">
    <property type="term" value="F:hydrolase activity, acting on carbon-nitrogen (but not peptide) bonds, in linear amides"/>
    <property type="evidence" value="ECO:0007669"/>
    <property type="project" value="InterPro"/>
</dbReference>
<comment type="cofactor">
    <cofactor evidence="1">
        <name>Zn(2+)</name>
        <dbReference type="ChEBI" id="CHEBI:29105"/>
    </cofactor>
</comment>
<reference evidence="6 7" key="1">
    <citation type="journal article" date="2015" name="Antonie Van Leeuwenhoek">
        <title>Bosea vaviloviae sp. nov., a new species of slow-growing rhizobia isolated from nodules of the relict species Vavilovia formosa (Stev.) Fed.</title>
        <authorList>
            <person name="Safronova V.I."/>
            <person name="Kuznetsova I.G."/>
            <person name="Sazanova A.L."/>
            <person name="Kimeklis A.K."/>
            <person name="Belimov A.A."/>
            <person name="Andronov E.E."/>
            <person name="Pinaev A.G."/>
            <person name="Chizhevskaya E.P."/>
            <person name="Pukhaev A.R."/>
            <person name="Popov K.P."/>
            <person name="Willems A."/>
            <person name="Tikhonovich I.A."/>
        </authorList>
    </citation>
    <scope>NUCLEOTIDE SEQUENCE [LARGE SCALE GENOMIC DNA]</scope>
    <source>
        <strain evidence="6 7">Vaf18</strain>
        <plasmid evidence="6">unnamed1</plasmid>
    </source>
</reference>
<keyword evidence="4" id="KW-0862">Zinc</keyword>
<dbReference type="InterPro" id="IPR055438">
    <property type="entry name" value="AstE_AspA_cat"/>
</dbReference>
<dbReference type="PIRSF" id="PIRSF039012">
    <property type="entry name" value="ASP"/>
    <property type="match status" value="1"/>
</dbReference>
<evidence type="ECO:0000256" key="1">
    <source>
        <dbReference type="ARBA" id="ARBA00001947"/>
    </source>
</evidence>
<dbReference type="PANTHER" id="PTHR37326">
    <property type="entry name" value="BLL3975 PROTEIN"/>
    <property type="match status" value="1"/>
</dbReference>
<dbReference type="PANTHER" id="PTHR37326:SF1">
    <property type="entry name" value="BLL3975 PROTEIN"/>
    <property type="match status" value="1"/>
</dbReference>
<dbReference type="CDD" id="cd06252">
    <property type="entry name" value="M14_ASTE_ASPA-like"/>
    <property type="match status" value="1"/>
</dbReference>
<name>A0A1D7UCP0_9HYPH</name>
<proteinExistence type="predicted"/>
<geneLocation type="plasmid" evidence="6 7">
    <name>unnamed1</name>
</geneLocation>
<protein>
    <submittedName>
        <fullName evidence="6">Succinylglutamate desuccinylase</fullName>
    </submittedName>
</protein>
<dbReference type="GO" id="GO:0016788">
    <property type="term" value="F:hydrolase activity, acting on ester bonds"/>
    <property type="evidence" value="ECO:0007669"/>
    <property type="project" value="InterPro"/>
</dbReference>
<dbReference type="InterPro" id="IPR043795">
    <property type="entry name" value="N-alpha-Ac-DABA-like"/>
</dbReference>
<keyword evidence="3" id="KW-0378">Hydrolase</keyword>
<dbReference type="Proteomes" id="UP000094969">
    <property type="component" value="Plasmid unnamed1"/>
</dbReference>
<dbReference type="SUPFAM" id="SSF53187">
    <property type="entry name" value="Zn-dependent exopeptidases"/>
    <property type="match status" value="1"/>
</dbReference>
<sequence>MTVYTQVWTPLDFEADGKQCDWLRVPHSTDLSGYGVVPIPIVCIRNGAGPTALLMAGSHGDEYEGQVALAALARQIDPADVKGRIIILPALNAPAVEAGRRVSPLDAGNLNRSFPGDPLGGPTTMIAHYVGTVLLAMADLAIDLHAGGRSCDYVPCALIRSGGSEKEQRELADLAVSFGAPITSISDGSGGGGRTTFSAVGQKVGVPVLTAELGGAAALSREGLAIAEQGLRRVLQRYGLLSGTTVDSSSPTRFMRVRGRGAFVYAMRKGLFEPAAELGAVVQAGQHAGVIHAIDRPWQAPEPVSFTESGMVACRRVPMLTEPGDCLYKLLVDVDPG</sequence>
<dbReference type="EMBL" id="CP017148">
    <property type="protein sequence ID" value="AOO85140.1"/>
    <property type="molecule type" value="Genomic_DNA"/>
</dbReference>
<keyword evidence="2" id="KW-0479">Metal-binding</keyword>
<evidence type="ECO:0000256" key="3">
    <source>
        <dbReference type="ARBA" id="ARBA00022801"/>
    </source>
</evidence>
<evidence type="ECO:0000259" key="5">
    <source>
        <dbReference type="Pfam" id="PF24827"/>
    </source>
</evidence>
<keyword evidence="7" id="KW-1185">Reference proteome</keyword>